<protein>
    <submittedName>
        <fullName evidence="1">3766_t:CDS:1</fullName>
    </submittedName>
</protein>
<evidence type="ECO:0000313" key="1">
    <source>
        <dbReference type="EMBL" id="CAG8679210.1"/>
    </source>
</evidence>
<organism evidence="1 2">
    <name type="scientific">Acaulospora colombiana</name>
    <dbReference type="NCBI Taxonomy" id="27376"/>
    <lineage>
        <taxon>Eukaryota</taxon>
        <taxon>Fungi</taxon>
        <taxon>Fungi incertae sedis</taxon>
        <taxon>Mucoromycota</taxon>
        <taxon>Glomeromycotina</taxon>
        <taxon>Glomeromycetes</taxon>
        <taxon>Diversisporales</taxon>
        <taxon>Acaulosporaceae</taxon>
        <taxon>Acaulospora</taxon>
    </lineage>
</organism>
<comment type="caution">
    <text evidence="1">The sequence shown here is derived from an EMBL/GenBank/DDBJ whole genome shotgun (WGS) entry which is preliminary data.</text>
</comment>
<accession>A0ACA9NV99</accession>
<gene>
    <name evidence="1" type="ORF">ACOLOM_LOCUS9262</name>
</gene>
<name>A0ACA9NV99_9GLOM</name>
<feature type="non-terminal residue" evidence="1">
    <location>
        <position position="72"/>
    </location>
</feature>
<keyword evidence="2" id="KW-1185">Reference proteome</keyword>
<proteinExistence type="predicted"/>
<dbReference type="Proteomes" id="UP000789525">
    <property type="component" value="Unassembled WGS sequence"/>
</dbReference>
<evidence type="ECO:0000313" key="2">
    <source>
        <dbReference type="Proteomes" id="UP000789525"/>
    </source>
</evidence>
<dbReference type="EMBL" id="CAJVPT010026404">
    <property type="protein sequence ID" value="CAG8679210.1"/>
    <property type="molecule type" value="Genomic_DNA"/>
</dbReference>
<reference evidence="1" key="1">
    <citation type="submission" date="2021-06" db="EMBL/GenBank/DDBJ databases">
        <authorList>
            <person name="Kallberg Y."/>
            <person name="Tangrot J."/>
            <person name="Rosling A."/>
        </authorList>
    </citation>
    <scope>NUCLEOTIDE SEQUENCE</scope>
    <source>
        <strain evidence="1">CL356</strain>
    </source>
</reference>
<sequence length="72" mass="8519">MEVAIAFTRPYVRVELARRRAISEEVLINPCTRRRLYKEFLVIPRGRYQRFTQQMPDGRLLPCPSTSALAFY</sequence>